<dbReference type="CDD" id="cd00136">
    <property type="entry name" value="PDZ_canonical"/>
    <property type="match status" value="5"/>
</dbReference>
<dbReference type="SUPFAM" id="SSF50156">
    <property type="entry name" value="PDZ domain-like"/>
    <property type="match status" value="13"/>
</dbReference>
<dbReference type="EMBL" id="FN654345">
    <property type="protein sequence ID" value="CBY32335.1"/>
    <property type="molecule type" value="Genomic_DNA"/>
</dbReference>
<feature type="domain" description="PDZ" evidence="2">
    <location>
        <begin position="482"/>
        <end position="548"/>
    </location>
</feature>
<accession>E4Y9U8</accession>
<protein>
    <recommendedName>
        <fullName evidence="2">PDZ domain-containing protein</fullName>
    </recommendedName>
</protein>
<sequence length="1986" mass="215677">MKFTGKDGCFTFFTSINFFKRRRVKKHGKDSFFSEEGERETKVFDDDPFIMAKPALEILAENEFAYISDIIITKEQDESFGFGLEFDEQPTIKTIKDDTPAARSTIREGDILLEVNHQAVHHLESREIMDLLRANPTQVNLKIGRNDVTNISISSSSSSSSDSESEIDAEEAQMTPVSVPLDGFEITIVRNMTYGFGVCHRDGKIVIKSINADTPAENSGLQISDQIIMINGVALDQNNVQSALEEIKKADGVVVLFLHRATGPPKVESLPPVPAIIPSVEIDHDNASIDSSSSEEEIVQETEITEITPLQTQQEVSSASSSASEDQAIQETAAELNKVVLSAATISVASKVQAKQQEEETETDLLTIKVVRDQSYGFAIRKDEGIKVQHVNPAGASEQAGLLVGDKIVFIGDLRVDEMQLTAVYELISTATEFIVLKVKRSVTVEEIIEETINIAPVAIEEKQQVVQEHFYSVARPAFGRIIRVSKEKDEKFGFGVAEINNRLIVQAVSHDSPTAEALLTGNEIVSINGQAVSEMEITEVIEIIKTSAFLTLAVRDQIFTKIVVVKFPEEPGFGFGIKKVDESIVVSVVGDDSPAAKAFLKQNDVIKSIDEREIEGFEIRDVVDMLKNAGSKLELLVDRGESLPVLPPPRPITEYEDTSSVSNGTFDQSVAEDRIVDDISVSDGNWEKSDAESSISRGTFNQSLVEEKQDDETSVSEGQWSKSTLEVENKQLDTSVSEGQWNDTDSNSKAQIMPDNVSDSDDSDIVESRNTGLSAAALIAKKATEKKDYDSSTTEEDVYEIKQDSNESSVIHDAGKNQDQFIEVKEEQLITLESSSSDEETPAQQPARTDPSYEEILSAITIDKPSQPVRNIDTSSESDSSESTIETEMTEIIKTVTTVESSAIVQSGPQPQSGSIIPGKAIIGAAVLKEISTKEPTQESVEDLTENSTPFVEPQKSFEGTDNDTDTESESTAPVYETIKVEETFETAEEKVEDEEAKKKAALVVQLAETKDTTDDEKLNVPSSDSEPELPQEPESIIDTREVRTIRINKGTASLGITVSPDTLNRGLVIRSVISNGAVAKHGELEAGDIIVYVNDSDVAGLETEKARQLIRHHSYHSSTVVLRYLPSTDRVASEEAAATVEEPAATVERVPSSAGLSDAYLTEATTDDERDALWNPPQPYTIAKPHTQNGSLGLTLVDYSEISHRGFDLPRGTYVKSVDQGSSAEAAGLKFGDRIIKTTGYLHNLMVISIKTRKRVGTAIRKSSLLFSRLPMASSSGVQKNVILVFSKSLKQHKGGLFQTRGRENANFFDNLKVDKTRGVLLYGGDNYQFHARLFNAAFQTETTLSSSTNSNNSQILATPEIAPGEQYSVTLHKLNGSLGVSLIGNQSGDAGIRVVKITPDGAAEKDGRIQVGDEVVTINEVPLADKSQLETINLLKEHDSAKITLIRSDGAKVPYSAPAPKLTVEEEISRLRLNVSKKDVDSVEVIKLVKDFNGLGISFEDDHSAGVRVRSLSANSPASRDGRLKNGDKILAVNDTNCQHSSYRDVTDILKSSRGTIKLIVIHLSSRRDSSSTISSKHSREVQPGAETEIEIIKGSSGLGLSIAGGAETVLGCVVIHEVYPGSAAHQDGRLAPGDRIIAVNGVDISTYTHNQASEVLRKSGTRVRLRIVRDESGQSDTMKVRLNKIPGQGLGLNIENGPSGTIIFGIVPGSEASIDGTLMQGDEIIGANGVDLTGATRDRVASELKKATGTVVIEIRRPRKSQNGSAKPTRKGSHVCSITNRIVLNFKFTIKRRHSQEPLGISIAGGFGSALGDVPIFIAAVDPEGPASDKLKMGERIVSINGTSSERITHNECAQLLRQSPQNVVLEMSPGDQEMQYMSQYLVQHTDRQKQSHASAMVDVVLFRGADGLGFSIVGGKDSPKGDLPIYIKTVSGGAALRSAKLKRGDQIVYVNGTSLEGYTRQDTVNMLKHLEGEIVLSIVPA</sequence>
<feature type="region of interest" description="Disordered" evidence="1">
    <location>
        <begin position="682"/>
        <end position="766"/>
    </location>
</feature>
<evidence type="ECO:0000259" key="2">
    <source>
        <dbReference type="PROSITE" id="PS50106"/>
    </source>
</evidence>
<dbReference type="InterPro" id="IPR051342">
    <property type="entry name" value="PDZ_scaffold"/>
</dbReference>
<feature type="compositionally biased region" description="Basic and acidic residues" evidence="1">
    <location>
        <begin position="1010"/>
        <end position="1020"/>
    </location>
</feature>
<dbReference type="PANTHER" id="PTHR19964">
    <property type="entry name" value="MULTIPLE PDZ DOMAIN PROTEIN"/>
    <property type="match status" value="1"/>
</dbReference>
<feature type="domain" description="PDZ" evidence="2">
    <location>
        <begin position="185"/>
        <end position="262"/>
    </location>
</feature>
<feature type="compositionally biased region" description="Low complexity" evidence="1">
    <location>
        <begin position="152"/>
        <end position="162"/>
    </location>
</feature>
<feature type="domain" description="PDZ" evidence="2">
    <location>
        <begin position="365"/>
        <end position="443"/>
    </location>
</feature>
<feature type="domain" description="PDZ" evidence="2">
    <location>
        <begin position="562"/>
        <end position="642"/>
    </location>
</feature>
<feature type="domain" description="PDZ" evidence="2">
    <location>
        <begin position="1903"/>
        <end position="1986"/>
    </location>
</feature>
<feature type="domain" description="PDZ" evidence="2">
    <location>
        <begin position="1592"/>
        <end position="1675"/>
    </location>
</feature>
<organism evidence="3">
    <name type="scientific">Oikopleura dioica</name>
    <name type="common">Tunicate</name>
    <dbReference type="NCBI Taxonomy" id="34765"/>
    <lineage>
        <taxon>Eukaryota</taxon>
        <taxon>Metazoa</taxon>
        <taxon>Chordata</taxon>
        <taxon>Tunicata</taxon>
        <taxon>Appendicularia</taxon>
        <taxon>Copelata</taxon>
        <taxon>Oikopleuridae</taxon>
        <taxon>Oikopleura</taxon>
    </lineage>
</organism>
<evidence type="ECO:0000256" key="1">
    <source>
        <dbReference type="SAM" id="MobiDB-lite"/>
    </source>
</evidence>
<dbReference type="Pfam" id="PF00595">
    <property type="entry name" value="PDZ"/>
    <property type="match status" value="13"/>
</dbReference>
<feature type="domain" description="PDZ" evidence="2">
    <location>
        <begin position="1183"/>
        <end position="1242"/>
    </location>
</feature>
<reference evidence="3" key="1">
    <citation type="journal article" date="2010" name="Science">
        <title>Plasticity of animal genome architecture unmasked by rapid evolution of a pelagic tunicate.</title>
        <authorList>
            <person name="Denoeud F."/>
            <person name="Henriet S."/>
            <person name="Mungpakdee S."/>
            <person name="Aury J.M."/>
            <person name="Da Silva C."/>
            <person name="Brinkmann H."/>
            <person name="Mikhaleva J."/>
            <person name="Olsen L.C."/>
            <person name="Jubin C."/>
            <person name="Canestro C."/>
            <person name="Bouquet J.M."/>
            <person name="Danks G."/>
            <person name="Poulain J."/>
            <person name="Campsteijn C."/>
            <person name="Adamski M."/>
            <person name="Cross I."/>
            <person name="Yadetie F."/>
            <person name="Muffato M."/>
            <person name="Louis A."/>
            <person name="Butcher S."/>
            <person name="Tsagkogeorga G."/>
            <person name="Konrad A."/>
            <person name="Singh S."/>
            <person name="Jensen M.F."/>
            <person name="Cong E.H."/>
            <person name="Eikeseth-Otteraa H."/>
            <person name="Noel B."/>
            <person name="Anthouard V."/>
            <person name="Porcel B.M."/>
            <person name="Kachouri-Lafond R."/>
            <person name="Nishino A."/>
            <person name="Ugolini M."/>
            <person name="Chourrout P."/>
            <person name="Nishida H."/>
            <person name="Aasland R."/>
            <person name="Huzurbazar S."/>
            <person name="Westhof E."/>
            <person name="Delsuc F."/>
            <person name="Lehrach H."/>
            <person name="Reinhardt R."/>
            <person name="Weissenbach J."/>
            <person name="Roy S.W."/>
            <person name="Artiguenave F."/>
            <person name="Postlethwait J.H."/>
            <person name="Manak J.R."/>
            <person name="Thompson E.M."/>
            <person name="Jaillon O."/>
            <person name="Du Pasquier L."/>
            <person name="Boudinot P."/>
            <person name="Liberles D.A."/>
            <person name="Volff J.N."/>
            <person name="Philippe H."/>
            <person name="Lenhard B."/>
            <person name="Roest Crollius H."/>
            <person name="Wincker P."/>
            <person name="Chourrout D."/>
        </authorList>
    </citation>
    <scope>NUCLEOTIDE SEQUENCE [LARGE SCALE GENOMIC DNA]</scope>
</reference>
<feature type="compositionally biased region" description="Polar residues" evidence="1">
    <location>
        <begin position="716"/>
        <end position="725"/>
    </location>
</feature>
<feature type="compositionally biased region" description="Low complexity" evidence="1">
    <location>
        <begin position="873"/>
        <end position="887"/>
    </location>
</feature>
<feature type="region of interest" description="Disordered" evidence="1">
    <location>
        <begin position="785"/>
        <end position="813"/>
    </location>
</feature>
<dbReference type="InterPro" id="IPR001478">
    <property type="entry name" value="PDZ"/>
</dbReference>
<feature type="compositionally biased region" description="Polar residues" evidence="1">
    <location>
        <begin position="659"/>
        <end position="669"/>
    </location>
</feature>
<gene>
    <name evidence="3" type="ORF">GSOID_T00030757001</name>
</gene>
<dbReference type="PROSITE" id="PS50106">
    <property type="entry name" value="PDZ"/>
    <property type="match status" value="13"/>
</dbReference>
<proteinExistence type="predicted"/>
<feature type="region of interest" description="Disordered" evidence="1">
    <location>
        <begin position="934"/>
        <end position="976"/>
    </location>
</feature>
<dbReference type="InterPro" id="IPR036034">
    <property type="entry name" value="PDZ_sf"/>
</dbReference>
<feature type="compositionally biased region" description="Polar residues" evidence="1">
    <location>
        <begin position="693"/>
        <end position="705"/>
    </location>
</feature>
<feature type="domain" description="PDZ" evidence="2">
    <location>
        <begin position="1043"/>
        <end position="1113"/>
    </location>
</feature>
<feature type="domain" description="PDZ" evidence="2">
    <location>
        <begin position="1791"/>
        <end position="1876"/>
    </location>
</feature>
<feature type="region of interest" description="Disordered" evidence="1">
    <location>
        <begin position="152"/>
        <end position="174"/>
    </location>
</feature>
<feature type="domain" description="PDZ" evidence="2">
    <location>
        <begin position="1371"/>
        <end position="1440"/>
    </location>
</feature>
<dbReference type="Proteomes" id="UP000011014">
    <property type="component" value="Unassembled WGS sequence"/>
</dbReference>
<feature type="region of interest" description="Disordered" evidence="1">
    <location>
        <begin position="833"/>
        <end position="887"/>
    </location>
</feature>
<feature type="domain" description="PDZ" evidence="2">
    <location>
        <begin position="69"/>
        <end position="147"/>
    </location>
</feature>
<evidence type="ECO:0000313" key="3">
    <source>
        <dbReference type="EMBL" id="CBY32335.1"/>
    </source>
</evidence>
<feature type="region of interest" description="Disordered" evidence="1">
    <location>
        <begin position="1009"/>
        <end position="1034"/>
    </location>
</feature>
<dbReference type="PANTHER" id="PTHR19964:SF84">
    <property type="entry name" value="LIGAND OF NUMB PROTEIN X 2-LIKE ISOFORM X1"/>
    <property type="match status" value="1"/>
</dbReference>
<dbReference type="SMART" id="SM00228">
    <property type="entry name" value="PDZ"/>
    <property type="match status" value="13"/>
</dbReference>
<feature type="domain" description="PDZ" evidence="2">
    <location>
        <begin position="1683"/>
        <end position="1763"/>
    </location>
</feature>
<feature type="compositionally biased region" description="Polar residues" evidence="1">
    <location>
        <begin position="733"/>
        <end position="751"/>
    </location>
</feature>
<feature type="region of interest" description="Disordered" evidence="1">
    <location>
        <begin position="651"/>
        <end position="670"/>
    </location>
</feature>
<feature type="domain" description="PDZ" evidence="2">
    <location>
        <begin position="1488"/>
        <end position="1568"/>
    </location>
</feature>
<dbReference type="Gene3D" id="2.30.42.10">
    <property type="match status" value="13"/>
</dbReference>
<name>E4Y9U8_OIKDI</name>